<keyword evidence="3 5" id="KW-1133">Transmembrane helix</keyword>
<feature type="transmembrane region" description="Helical" evidence="5">
    <location>
        <begin position="222"/>
        <end position="242"/>
    </location>
</feature>
<keyword evidence="2 5" id="KW-0812">Transmembrane</keyword>
<evidence type="ECO:0000256" key="3">
    <source>
        <dbReference type="ARBA" id="ARBA00022989"/>
    </source>
</evidence>
<reference evidence="6" key="1">
    <citation type="journal article" date="2021" name="PeerJ">
        <title>Extensive microbial diversity within the chicken gut microbiome revealed by metagenomics and culture.</title>
        <authorList>
            <person name="Gilroy R."/>
            <person name="Ravi A."/>
            <person name="Getino M."/>
            <person name="Pursley I."/>
            <person name="Horton D.L."/>
            <person name="Alikhan N.F."/>
            <person name="Baker D."/>
            <person name="Gharbi K."/>
            <person name="Hall N."/>
            <person name="Watson M."/>
            <person name="Adriaenssens E.M."/>
            <person name="Foster-Nyarko E."/>
            <person name="Jarju S."/>
            <person name="Secka A."/>
            <person name="Antonio M."/>
            <person name="Oren A."/>
            <person name="Chaudhuri R.R."/>
            <person name="La Ragione R."/>
            <person name="Hildebrand F."/>
            <person name="Pallen M.J."/>
        </authorList>
    </citation>
    <scope>NUCLEOTIDE SEQUENCE</scope>
    <source>
        <strain evidence="6">CHK187-11901</strain>
    </source>
</reference>
<reference evidence="6" key="2">
    <citation type="submission" date="2021-04" db="EMBL/GenBank/DDBJ databases">
        <authorList>
            <person name="Gilroy R."/>
        </authorList>
    </citation>
    <scope>NUCLEOTIDE SEQUENCE</scope>
    <source>
        <strain evidence="6">CHK187-11901</strain>
    </source>
</reference>
<dbReference type="PRINTS" id="PR00762">
    <property type="entry name" value="CLCHANNEL"/>
</dbReference>
<protein>
    <submittedName>
        <fullName evidence="6">Chloride channel protein</fullName>
    </submittedName>
</protein>
<feature type="transmembrane region" description="Helical" evidence="5">
    <location>
        <begin position="50"/>
        <end position="69"/>
    </location>
</feature>
<evidence type="ECO:0000256" key="4">
    <source>
        <dbReference type="ARBA" id="ARBA00023136"/>
    </source>
</evidence>
<dbReference type="PANTHER" id="PTHR43427">
    <property type="entry name" value="CHLORIDE CHANNEL PROTEIN CLC-E"/>
    <property type="match status" value="1"/>
</dbReference>
<feature type="transmembrane region" description="Helical" evidence="5">
    <location>
        <begin position="293"/>
        <end position="313"/>
    </location>
</feature>
<name>A0A9D2NQM9_9FIRM</name>
<feature type="transmembrane region" description="Helical" evidence="5">
    <location>
        <begin position="369"/>
        <end position="389"/>
    </location>
</feature>
<evidence type="ECO:0000313" key="7">
    <source>
        <dbReference type="Proteomes" id="UP000823896"/>
    </source>
</evidence>
<dbReference type="GO" id="GO:0015108">
    <property type="term" value="F:chloride transmembrane transporter activity"/>
    <property type="evidence" value="ECO:0007669"/>
    <property type="project" value="InterPro"/>
</dbReference>
<dbReference type="EMBL" id="DWWM01000042">
    <property type="protein sequence ID" value="HJC36775.1"/>
    <property type="molecule type" value="Genomic_DNA"/>
</dbReference>
<organism evidence="6 7">
    <name type="scientific">Candidatus Merdibacter merdavium</name>
    <dbReference type="NCBI Taxonomy" id="2838692"/>
    <lineage>
        <taxon>Bacteria</taxon>
        <taxon>Bacillati</taxon>
        <taxon>Bacillota</taxon>
        <taxon>Erysipelotrichia</taxon>
        <taxon>Erysipelotrichales</taxon>
        <taxon>Erysipelotrichaceae</taxon>
        <taxon>Merdibacter</taxon>
    </lineage>
</organism>
<dbReference type="Pfam" id="PF00654">
    <property type="entry name" value="Voltage_CLC"/>
    <property type="match status" value="1"/>
</dbReference>
<evidence type="ECO:0000256" key="2">
    <source>
        <dbReference type="ARBA" id="ARBA00022692"/>
    </source>
</evidence>
<dbReference type="Gene3D" id="1.10.3080.10">
    <property type="entry name" value="Clc chloride channel"/>
    <property type="match status" value="1"/>
</dbReference>
<evidence type="ECO:0000313" key="6">
    <source>
        <dbReference type="EMBL" id="HJC36775.1"/>
    </source>
</evidence>
<dbReference type="InterPro" id="IPR001807">
    <property type="entry name" value="ClC"/>
</dbReference>
<dbReference type="InterPro" id="IPR014743">
    <property type="entry name" value="Cl-channel_core"/>
</dbReference>
<keyword evidence="4 5" id="KW-0472">Membrane</keyword>
<proteinExistence type="predicted"/>
<dbReference type="PANTHER" id="PTHR43427:SF12">
    <property type="entry name" value="CHLORIDE TRANSPORTER"/>
    <property type="match status" value="1"/>
</dbReference>
<evidence type="ECO:0000256" key="5">
    <source>
        <dbReference type="SAM" id="Phobius"/>
    </source>
</evidence>
<feature type="transmembrane region" description="Helical" evidence="5">
    <location>
        <begin position="325"/>
        <end position="349"/>
    </location>
</feature>
<sequence>MIEKARAFCVKEGMIALWALIGLGIGIIAGALDFVFASGLQLCTQLRREYLWLLVPFLALAGVLIVWLYRRFGRHAQRGMSLVFALAQGDEQEGEPRLIPLLTLSTWLSHLFGGSVGREGVAVQINAMMAQFCARWIALPDASRMLTLTGMAAGFGGLFQTPLAATFFALEVVTPGRLRLEALAPALSASFSACLCSGMLGLRRSVFAFDLPFSLPLLGPLALSGIAFGLCGMIFSAALAAAKRWLAQRLPRPEIRIFFCGALLSMLILLLHQGRYAGLGTNLIEAGLNGGPLFWYDWLVKGALTVFTLSAGFQGGEVTPLFSIGAALGALLGPCLGLPAAAAAALGYASVFGAASNTLLAPILIGAELFGLESLPCFMICAVCAYLANGGRSIYPQRRESGFSGAETAISGHRQKKIDK</sequence>
<comment type="caution">
    <text evidence="6">The sequence shown here is derived from an EMBL/GenBank/DDBJ whole genome shotgun (WGS) entry which is preliminary data.</text>
</comment>
<accession>A0A9D2NQM9</accession>
<dbReference type="GO" id="GO:0016020">
    <property type="term" value="C:membrane"/>
    <property type="evidence" value="ECO:0007669"/>
    <property type="project" value="UniProtKB-SubCell"/>
</dbReference>
<gene>
    <name evidence="6" type="ORF">H9702_06555</name>
</gene>
<dbReference type="AlphaFoldDB" id="A0A9D2NQM9"/>
<comment type="subcellular location">
    <subcellularLocation>
        <location evidence="1">Membrane</location>
        <topology evidence="1">Multi-pass membrane protein</topology>
    </subcellularLocation>
</comment>
<evidence type="ECO:0000256" key="1">
    <source>
        <dbReference type="ARBA" id="ARBA00004141"/>
    </source>
</evidence>
<feature type="transmembrane region" description="Helical" evidence="5">
    <location>
        <begin position="254"/>
        <end position="273"/>
    </location>
</feature>
<dbReference type="Proteomes" id="UP000823896">
    <property type="component" value="Unassembled WGS sequence"/>
</dbReference>
<feature type="transmembrane region" description="Helical" evidence="5">
    <location>
        <begin position="145"/>
        <end position="170"/>
    </location>
</feature>
<dbReference type="SUPFAM" id="SSF81340">
    <property type="entry name" value="Clc chloride channel"/>
    <property type="match status" value="1"/>
</dbReference>
<feature type="transmembrane region" description="Helical" evidence="5">
    <location>
        <begin position="15"/>
        <end position="38"/>
    </location>
</feature>
<dbReference type="InterPro" id="IPR050368">
    <property type="entry name" value="ClC-type_chloride_channel"/>
</dbReference>